<sequence length="197" mass="21950">MDTVEILQRDTVYQGFYRLDKVRLKHRQFDGSMGPEISRELFVRPPAVGVLVIDPNTSDLLLIEQFRVGAMADKYPWQIEVVAGLIEPGESLEAVAIRETLEEAGVVIAELEKVFEFMPSAGGSDERFTLFVAPADLSRAGGVHGVAAEGEDIRVTVVSLNQAQQWLAQGRINNAPCMLAVQWYAAHRERLKKKWGK</sequence>
<evidence type="ECO:0000256" key="2">
    <source>
        <dbReference type="ARBA" id="ARBA00007482"/>
    </source>
</evidence>
<gene>
    <name evidence="16" type="ORF">DFR26_0591</name>
</gene>
<dbReference type="EMBL" id="QUNR01000001">
    <property type="protein sequence ID" value="REH40390.1"/>
    <property type="molecule type" value="Genomic_DNA"/>
</dbReference>
<dbReference type="GO" id="GO:0006753">
    <property type="term" value="P:nucleoside phosphate metabolic process"/>
    <property type="evidence" value="ECO:0007669"/>
    <property type="project" value="TreeGrafter"/>
</dbReference>
<evidence type="ECO:0000256" key="8">
    <source>
        <dbReference type="ARBA" id="ARBA00025164"/>
    </source>
</evidence>
<evidence type="ECO:0000256" key="7">
    <source>
        <dbReference type="ARBA" id="ARBA00022842"/>
    </source>
</evidence>
<feature type="domain" description="Nudix hydrolase" evidence="15">
    <location>
        <begin position="43"/>
        <end position="180"/>
    </location>
</feature>
<feature type="binding site" evidence="13">
    <location>
        <position position="83"/>
    </location>
    <ligand>
        <name>Mg(2+)</name>
        <dbReference type="ChEBI" id="CHEBI:18420"/>
        <label>1</label>
    </ligand>
</feature>
<dbReference type="Gene3D" id="3.90.79.10">
    <property type="entry name" value="Nucleoside Triphosphate Pyrophosphohydrolase"/>
    <property type="match status" value="1"/>
</dbReference>
<comment type="function">
    <text evidence="8">Acts on ADP-mannose and ADP-glucose as well as ADP-ribose. Prevents glycogen biosynthesis. The reaction catalyzed by this enzyme is a limiting step of the gluconeogenic process.</text>
</comment>
<evidence type="ECO:0000256" key="10">
    <source>
        <dbReference type="ARBA" id="ARBA00030308"/>
    </source>
</evidence>
<dbReference type="InterPro" id="IPR004385">
    <property type="entry name" value="NDP_pyrophosphatase"/>
</dbReference>
<feature type="short sequence motif" description="Nudix box" evidence="14">
    <location>
        <begin position="84"/>
        <end position="106"/>
    </location>
</feature>
<evidence type="ECO:0000259" key="15">
    <source>
        <dbReference type="PROSITE" id="PS51462"/>
    </source>
</evidence>
<evidence type="ECO:0000256" key="6">
    <source>
        <dbReference type="ARBA" id="ARBA00022801"/>
    </source>
</evidence>
<dbReference type="GO" id="GO:0019693">
    <property type="term" value="P:ribose phosphate metabolic process"/>
    <property type="evidence" value="ECO:0007669"/>
    <property type="project" value="TreeGrafter"/>
</dbReference>
<evidence type="ECO:0000256" key="5">
    <source>
        <dbReference type="ARBA" id="ARBA00022723"/>
    </source>
</evidence>
<evidence type="ECO:0000313" key="16">
    <source>
        <dbReference type="EMBL" id="REH40390.1"/>
    </source>
</evidence>
<comment type="caution">
    <text evidence="16">The sequence shown here is derived from an EMBL/GenBank/DDBJ whole genome shotgun (WGS) entry which is preliminary data.</text>
</comment>
<dbReference type="RefSeq" id="WP_116207430.1">
    <property type="nucleotide sequence ID" value="NZ_QUNR01000001.1"/>
</dbReference>
<evidence type="ECO:0000256" key="4">
    <source>
        <dbReference type="ARBA" id="ARBA00013297"/>
    </source>
</evidence>
<dbReference type="GO" id="GO:0047631">
    <property type="term" value="F:ADP-ribose diphosphatase activity"/>
    <property type="evidence" value="ECO:0007669"/>
    <property type="project" value="UniProtKB-EC"/>
</dbReference>
<comment type="catalytic activity">
    <reaction evidence="12">
        <text>ADP-D-ribose + H2O = D-ribose 5-phosphate + AMP + 2 H(+)</text>
        <dbReference type="Rhea" id="RHEA:10412"/>
        <dbReference type="ChEBI" id="CHEBI:15377"/>
        <dbReference type="ChEBI" id="CHEBI:15378"/>
        <dbReference type="ChEBI" id="CHEBI:57967"/>
        <dbReference type="ChEBI" id="CHEBI:78346"/>
        <dbReference type="ChEBI" id="CHEBI:456215"/>
        <dbReference type="EC" id="3.6.1.13"/>
    </reaction>
</comment>
<evidence type="ECO:0000256" key="13">
    <source>
        <dbReference type="PIRSR" id="PIRSR604385-2"/>
    </source>
</evidence>
<keyword evidence="17" id="KW-1185">Reference proteome</keyword>
<dbReference type="InterPro" id="IPR020084">
    <property type="entry name" value="NUDIX_hydrolase_CS"/>
</dbReference>
<feature type="binding site" evidence="13">
    <location>
        <position position="103"/>
    </location>
    <ligand>
        <name>Mg(2+)</name>
        <dbReference type="ChEBI" id="CHEBI:18420"/>
        <label>1</label>
    </ligand>
</feature>
<dbReference type="PANTHER" id="PTHR11839:SF5">
    <property type="entry name" value="ADP-RIBOSE PYROPHOSPHATASE"/>
    <property type="match status" value="1"/>
</dbReference>
<dbReference type="GO" id="GO:0005829">
    <property type="term" value="C:cytosol"/>
    <property type="evidence" value="ECO:0007669"/>
    <property type="project" value="TreeGrafter"/>
</dbReference>
<comment type="cofactor">
    <cofactor evidence="1 13">
        <name>Mg(2+)</name>
        <dbReference type="ChEBI" id="CHEBI:18420"/>
    </cofactor>
</comment>
<dbReference type="GO" id="GO:0019144">
    <property type="term" value="F:ADP-sugar diphosphatase activity"/>
    <property type="evidence" value="ECO:0007669"/>
    <property type="project" value="TreeGrafter"/>
</dbReference>
<evidence type="ECO:0000256" key="12">
    <source>
        <dbReference type="ARBA" id="ARBA00049546"/>
    </source>
</evidence>
<keyword evidence="7 13" id="KW-0460">Magnesium</keyword>
<proteinExistence type="inferred from homology"/>
<evidence type="ECO:0000313" key="17">
    <source>
        <dbReference type="Proteomes" id="UP000256774"/>
    </source>
</evidence>
<dbReference type="CDD" id="cd24155">
    <property type="entry name" value="NUDIX_ADPRase"/>
    <property type="match status" value="1"/>
</dbReference>
<dbReference type="PANTHER" id="PTHR11839">
    <property type="entry name" value="UDP/ADP-SUGAR PYROPHOSPHATASE"/>
    <property type="match status" value="1"/>
</dbReference>
<dbReference type="PROSITE" id="PS51462">
    <property type="entry name" value="NUDIX"/>
    <property type="match status" value="1"/>
</dbReference>
<comment type="similarity">
    <text evidence="2">Belongs to the Nudix hydrolase family. NudF subfamily.</text>
</comment>
<name>A0A3E0HA23_9GAMM</name>
<dbReference type="PROSITE" id="PS00893">
    <property type="entry name" value="NUDIX_BOX"/>
    <property type="match status" value="1"/>
</dbReference>
<organism evidence="16 17">
    <name type="scientific">Paraperlucidibaca baekdonensis</name>
    <dbReference type="NCBI Taxonomy" id="748120"/>
    <lineage>
        <taxon>Bacteria</taxon>
        <taxon>Pseudomonadati</taxon>
        <taxon>Pseudomonadota</taxon>
        <taxon>Gammaproteobacteria</taxon>
        <taxon>Moraxellales</taxon>
        <taxon>Moraxellaceae</taxon>
        <taxon>Paraperlucidibaca</taxon>
    </lineage>
</organism>
<accession>A0A3E0HA23</accession>
<keyword evidence="6" id="KW-0378">Hydrolase</keyword>
<protein>
    <recommendedName>
        <fullName evidence="4">ADP-ribose pyrophosphatase</fullName>
        <ecNumber evidence="3">3.6.1.13</ecNumber>
    </recommendedName>
    <alternativeName>
        <fullName evidence="9">ADP-ribose diphosphatase</fullName>
    </alternativeName>
    <alternativeName>
        <fullName evidence="11">ADP-ribose phosphohydrolase</fullName>
    </alternativeName>
    <alternativeName>
        <fullName evidence="10">Adenosine diphosphoribose pyrophosphatase</fullName>
    </alternativeName>
</protein>
<evidence type="ECO:0000256" key="1">
    <source>
        <dbReference type="ARBA" id="ARBA00001946"/>
    </source>
</evidence>
<dbReference type="EC" id="3.6.1.13" evidence="3"/>
<dbReference type="Pfam" id="PF00293">
    <property type="entry name" value="NUDIX"/>
    <property type="match status" value="1"/>
</dbReference>
<evidence type="ECO:0000256" key="3">
    <source>
        <dbReference type="ARBA" id="ARBA00012453"/>
    </source>
</evidence>
<dbReference type="InterPro" id="IPR015797">
    <property type="entry name" value="NUDIX_hydrolase-like_dom_sf"/>
</dbReference>
<dbReference type="AlphaFoldDB" id="A0A3E0HA23"/>
<dbReference type="OrthoDB" id="5292471at2"/>
<feature type="binding site" evidence="13">
    <location>
        <position position="151"/>
    </location>
    <ligand>
        <name>Mg(2+)</name>
        <dbReference type="ChEBI" id="CHEBI:18420"/>
        <label>2</label>
    </ligand>
</feature>
<dbReference type="GO" id="GO:0046872">
    <property type="term" value="F:metal ion binding"/>
    <property type="evidence" value="ECO:0007669"/>
    <property type="project" value="UniProtKB-KW"/>
</dbReference>
<evidence type="ECO:0000256" key="11">
    <source>
        <dbReference type="ARBA" id="ARBA00033056"/>
    </source>
</evidence>
<feature type="binding site" evidence="13">
    <location>
        <position position="99"/>
    </location>
    <ligand>
        <name>Mg(2+)</name>
        <dbReference type="ChEBI" id="CHEBI:18420"/>
        <label>1</label>
    </ligand>
</feature>
<reference evidence="16 17" key="1">
    <citation type="submission" date="2018-08" db="EMBL/GenBank/DDBJ databases">
        <title>Genomic Encyclopedia of Type Strains, Phase IV (KMG-IV): sequencing the most valuable type-strain genomes for metagenomic binning, comparative biology and taxonomic classification.</title>
        <authorList>
            <person name="Goeker M."/>
        </authorList>
    </citation>
    <scope>NUCLEOTIDE SEQUENCE [LARGE SCALE GENOMIC DNA]</scope>
    <source>
        <strain evidence="16 17">DSM 26022</strain>
    </source>
</reference>
<evidence type="ECO:0000256" key="9">
    <source>
        <dbReference type="ARBA" id="ARBA00030162"/>
    </source>
</evidence>
<dbReference type="InterPro" id="IPR000086">
    <property type="entry name" value="NUDIX_hydrolase_dom"/>
</dbReference>
<dbReference type="Proteomes" id="UP000256774">
    <property type="component" value="Unassembled WGS sequence"/>
</dbReference>
<keyword evidence="5 13" id="KW-0479">Metal-binding</keyword>
<dbReference type="NCBIfam" id="TIGR00052">
    <property type="entry name" value="nudix-type nucleoside diphosphatase, YffH/AdpP family"/>
    <property type="match status" value="1"/>
</dbReference>
<evidence type="ECO:0000256" key="14">
    <source>
        <dbReference type="PIRSR" id="PIRSR604385-3"/>
    </source>
</evidence>
<dbReference type="SUPFAM" id="SSF55811">
    <property type="entry name" value="Nudix"/>
    <property type="match status" value="1"/>
</dbReference>